<feature type="DNA-binding region" description="OmpR/PhoB-type" evidence="3">
    <location>
        <begin position="127"/>
        <end position="226"/>
    </location>
</feature>
<evidence type="ECO:0000259" key="5">
    <source>
        <dbReference type="PROSITE" id="PS51755"/>
    </source>
</evidence>
<keyword evidence="2" id="KW-0597">Phosphoprotein</keyword>
<dbReference type="SUPFAM" id="SSF52172">
    <property type="entry name" value="CheY-like"/>
    <property type="match status" value="1"/>
</dbReference>
<feature type="modified residue" description="4-aspartylphosphate" evidence="2">
    <location>
        <position position="54"/>
    </location>
</feature>
<comment type="caution">
    <text evidence="6">The sequence shown here is derived from an EMBL/GenBank/DDBJ whole genome shotgun (WGS) entry which is preliminary data.</text>
</comment>
<dbReference type="InterPro" id="IPR001867">
    <property type="entry name" value="OmpR/PhoB-type_DNA-bd"/>
</dbReference>
<evidence type="ECO:0000259" key="4">
    <source>
        <dbReference type="PROSITE" id="PS50110"/>
    </source>
</evidence>
<sequence>MHKTKILVIDDEPKIRDFISISLSAEGFQFIGANDADTGLSLFRSEHPNLIILDLGLPDMDGRRVLKKVRESSKIPVLILTARDQDTEKERLLGSGANDYLSKPFSIKELIARIKVLLRDINYEPIPAELYFNNLVIKTLEPVVFITETLIHLTKKEHQLLLMLAITPYTLVNQKRLLIDIWGPTHEKDNHYLRVLVTQLRKKLNDNADDPKYIFTEPGIGYRFIAKR</sequence>
<dbReference type="InterPro" id="IPR001789">
    <property type="entry name" value="Sig_transdc_resp-reg_receiver"/>
</dbReference>
<evidence type="ECO:0000256" key="2">
    <source>
        <dbReference type="PROSITE-ProRule" id="PRU00169"/>
    </source>
</evidence>
<dbReference type="InterPro" id="IPR016032">
    <property type="entry name" value="Sig_transdc_resp-reg_C-effctor"/>
</dbReference>
<evidence type="ECO:0000256" key="3">
    <source>
        <dbReference type="PROSITE-ProRule" id="PRU01091"/>
    </source>
</evidence>
<evidence type="ECO:0000313" key="7">
    <source>
        <dbReference type="Proteomes" id="UP001257914"/>
    </source>
</evidence>
<accession>A0ABU3QY71</accession>
<dbReference type="EMBL" id="JAWCUA010000003">
    <property type="protein sequence ID" value="MDU0112360.1"/>
    <property type="molecule type" value="Genomic_DNA"/>
</dbReference>
<dbReference type="Proteomes" id="UP001257914">
    <property type="component" value="Unassembled WGS sequence"/>
</dbReference>
<dbReference type="PROSITE" id="PS50110">
    <property type="entry name" value="RESPONSE_REGULATORY"/>
    <property type="match status" value="1"/>
</dbReference>
<evidence type="ECO:0000313" key="6">
    <source>
        <dbReference type="EMBL" id="MDU0112360.1"/>
    </source>
</evidence>
<protein>
    <submittedName>
        <fullName evidence="6">Response regulator transcription factor</fullName>
    </submittedName>
</protein>
<dbReference type="SUPFAM" id="SSF46894">
    <property type="entry name" value="C-terminal effector domain of the bipartite response regulators"/>
    <property type="match status" value="1"/>
</dbReference>
<dbReference type="InterPro" id="IPR036388">
    <property type="entry name" value="WH-like_DNA-bd_sf"/>
</dbReference>
<proteinExistence type="predicted"/>
<dbReference type="InterPro" id="IPR039420">
    <property type="entry name" value="WalR-like"/>
</dbReference>
<dbReference type="InterPro" id="IPR011006">
    <property type="entry name" value="CheY-like_superfamily"/>
</dbReference>
<dbReference type="PANTHER" id="PTHR48111">
    <property type="entry name" value="REGULATOR OF RPOS"/>
    <property type="match status" value="1"/>
</dbReference>
<gene>
    <name evidence="6" type="ORF">RT723_04960</name>
</gene>
<dbReference type="SMART" id="SM00862">
    <property type="entry name" value="Trans_reg_C"/>
    <property type="match status" value="1"/>
</dbReference>
<name>A0ABU3QY71_9GAMM</name>
<dbReference type="CDD" id="cd00383">
    <property type="entry name" value="trans_reg_C"/>
    <property type="match status" value="1"/>
</dbReference>
<feature type="domain" description="OmpR/PhoB-type" evidence="5">
    <location>
        <begin position="127"/>
        <end position="226"/>
    </location>
</feature>
<organism evidence="6 7">
    <name type="scientific">Psychrosphaera aquimarina</name>
    <dbReference type="NCBI Taxonomy" id="2044854"/>
    <lineage>
        <taxon>Bacteria</taxon>
        <taxon>Pseudomonadati</taxon>
        <taxon>Pseudomonadota</taxon>
        <taxon>Gammaproteobacteria</taxon>
        <taxon>Alteromonadales</taxon>
        <taxon>Pseudoalteromonadaceae</taxon>
        <taxon>Psychrosphaera</taxon>
    </lineage>
</organism>
<dbReference type="PROSITE" id="PS51755">
    <property type="entry name" value="OMPR_PHOB"/>
    <property type="match status" value="1"/>
</dbReference>
<evidence type="ECO:0000256" key="1">
    <source>
        <dbReference type="ARBA" id="ARBA00023125"/>
    </source>
</evidence>
<dbReference type="Gene3D" id="3.40.50.2300">
    <property type="match status" value="1"/>
</dbReference>
<dbReference type="SMART" id="SM00448">
    <property type="entry name" value="REC"/>
    <property type="match status" value="1"/>
</dbReference>
<dbReference type="Gene3D" id="1.10.10.10">
    <property type="entry name" value="Winged helix-like DNA-binding domain superfamily/Winged helix DNA-binding domain"/>
    <property type="match status" value="1"/>
</dbReference>
<keyword evidence="7" id="KW-1185">Reference proteome</keyword>
<dbReference type="Pfam" id="PF00072">
    <property type="entry name" value="Response_reg"/>
    <property type="match status" value="1"/>
</dbReference>
<dbReference type="PANTHER" id="PTHR48111:SF50">
    <property type="entry name" value="KDP OPERON TRANSCRIPTIONAL REGULATORY PROTEIN KDPE"/>
    <property type="match status" value="1"/>
</dbReference>
<dbReference type="Pfam" id="PF00486">
    <property type="entry name" value="Trans_reg_C"/>
    <property type="match status" value="1"/>
</dbReference>
<keyword evidence="1 3" id="KW-0238">DNA-binding</keyword>
<dbReference type="RefSeq" id="WP_315946102.1">
    <property type="nucleotide sequence ID" value="NZ_JAWCUA010000003.1"/>
</dbReference>
<reference evidence="6 7" key="1">
    <citation type="submission" date="2023-10" db="EMBL/GenBank/DDBJ databases">
        <title>Psychrosphaera aquimaarina strain SW33 isolated from seawater.</title>
        <authorList>
            <person name="Bayburt H."/>
            <person name="Kim J.M."/>
            <person name="Choi B.J."/>
            <person name="Jeon C.O."/>
        </authorList>
    </citation>
    <scope>NUCLEOTIDE SEQUENCE [LARGE SCALE GENOMIC DNA]</scope>
    <source>
        <strain evidence="6 7">KCTC 52743</strain>
    </source>
</reference>
<feature type="domain" description="Response regulatory" evidence="4">
    <location>
        <begin position="5"/>
        <end position="118"/>
    </location>
</feature>